<evidence type="ECO:0000313" key="5">
    <source>
        <dbReference type="Proteomes" id="UP000533017"/>
    </source>
</evidence>
<accession>A0A1I2Q2U5</accession>
<protein>
    <submittedName>
        <fullName evidence="2">DNA-binding PadR family transcriptional regulator</fullName>
    </submittedName>
    <submittedName>
        <fullName evidence="3">DNA-binding transcriptional regulator, PadR family</fullName>
    </submittedName>
</protein>
<name>A0A1I2Q2U5_9ACTN</name>
<dbReference type="Pfam" id="PF03551">
    <property type="entry name" value="PadR"/>
    <property type="match status" value="1"/>
</dbReference>
<evidence type="ECO:0000313" key="2">
    <source>
        <dbReference type="EMBL" id="NYH83376.1"/>
    </source>
</evidence>
<dbReference type="EMBL" id="FOOI01000004">
    <property type="protein sequence ID" value="SFG22674.1"/>
    <property type="molecule type" value="Genomic_DNA"/>
</dbReference>
<dbReference type="InterPro" id="IPR005149">
    <property type="entry name" value="Tscrpt_reg_PadR_N"/>
</dbReference>
<feature type="domain" description="Transcription regulator PadR N-terminal" evidence="1">
    <location>
        <begin position="14"/>
        <end position="89"/>
    </location>
</feature>
<dbReference type="AlphaFoldDB" id="A0A1I2Q2U5"/>
<dbReference type="Proteomes" id="UP000199052">
    <property type="component" value="Unassembled WGS sequence"/>
</dbReference>
<evidence type="ECO:0000259" key="1">
    <source>
        <dbReference type="Pfam" id="PF03551"/>
    </source>
</evidence>
<dbReference type="Gene3D" id="1.10.10.10">
    <property type="entry name" value="Winged helix-like DNA-binding domain superfamily/Winged helix DNA-binding domain"/>
    <property type="match status" value="1"/>
</dbReference>
<dbReference type="STRING" id="504797.SAMN05421678_104376"/>
<dbReference type="InterPro" id="IPR036388">
    <property type="entry name" value="WH-like_DNA-bd_sf"/>
</dbReference>
<evidence type="ECO:0000313" key="4">
    <source>
        <dbReference type="Proteomes" id="UP000199052"/>
    </source>
</evidence>
<keyword evidence="5" id="KW-1185">Reference proteome</keyword>
<gene>
    <name evidence="2" type="ORF">FHR37_002227</name>
    <name evidence="3" type="ORF">SAMN05421678_104376</name>
</gene>
<proteinExistence type="predicted"/>
<reference evidence="3 4" key="1">
    <citation type="submission" date="2016-10" db="EMBL/GenBank/DDBJ databases">
        <authorList>
            <person name="de Groot N.N."/>
        </authorList>
    </citation>
    <scope>NUCLEOTIDE SEQUENCE [LARGE SCALE GENOMIC DNA]</scope>
    <source>
        <strain evidence="3 4">CPCC 202808</strain>
    </source>
</reference>
<dbReference type="EMBL" id="JACBZA010000001">
    <property type="protein sequence ID" value="NYH83376.1"/>
    <property type="molecule type" value="Genomic_DNA"/>
</dbReference>
<keyword evidence="3" id="KW-0238">DNA-binding</keyword>
<dbReference type="InterPro" id="IPR036390">
    <property type="entry name" value="WH_DNA-bd_sf"/>
</dbReference>
<dbReference type="PANTHER" id="PTHR33169:SF27">
    <property type="entry name" value="TRANSCRIPTIONAL REGULATOR PADR FAMILY PROTEIN"/>
    <property type="match status" value="1"/>
</dbReference>
<evidence type="ECO:0000313" key="3">
    <source>
        <dbReference type="EMBL" id="SFG22674.1"/>
    </source>
</evidence>
<dbReference type="PANTHER" id="PTHR33169">
    <property type="entry name" value="PADR-FAMILY TRANSCRIPTIONAL REGULATOR"/>
    <property type="match status" value="1"/>
</dbReference>
<dbReference type="GO" id="GO:0003677">
    <property type="term" value="F:DNA binding"/>
    <property type="evidence" value="ECO:0007669"/>
    <property type="project" value="UniProtKB-KW"/>
</dbReference>
<dbReference type="OrthoDB" id="3186544at2"/>
<dbReference type="SUPFAM" id="SSF46785">
    <property type="entry name" value="Winged helix' DNA-binding domain"/>
    <property type="match status" value="1"/>
</dbReference>
<reference evidence="2 5" key="2">
    <citation type="submission" date="2020-07" db="EMBL/GenBank/DDBJ databases">
        <title>Sequencing the genomes of 1000 actinobacteria strains.</title>
        <authorList>
            <person name="Klenk H.-P."/>
        </authorList>
    </citation>
    <scope>NUCLEOTIDE SEQUENCE [LARGE SCALE GENOMIC DNA]</scope>
    <source>
        <strain evidence="2 5">DSM 45117</strain>
    </source>
</reference>
<dbReference type="RefSeq" id="WP_092882816.1">
    <property type="nucleotide sequence ID" value="NZ_FOOI01000004.1"/>
</dbReference>
<organism evidence="3 4">
    <name type="scientific">Actinopolymorpha cephalotaxi</name>
    <dbReference type="NCBI Taxonomy" id="504797"/>
    <lineage>
        <taxon>Bacteria</taxon>
        <taxon>Bacillati</taxon>
        <taxon>Actinomycetota</taxon>
        <taxon>Actinomycetes</taxon>
        <taxon>Propionibacteriales</taxon>
        <taxon>Actinopolymorphaceae</taxon>
        <taxon>Actinopolymorpha</taxon>
    </lineage>
</organism>
<dbReference type="InterPro" id="IPR052509">
    <property type="entry name" value="Metal_resp_DNA-bind_regulator"/>
</dbReference>
<sequence>MKKRKVNNLLALAVLSYLTQRPMHPYELSRSLRDHGDDRSIRFTHASLYMVVGQLARAGFVVEHETSREGGRPERTVYALTDAGREELHDWMRDLVGEPNHEYPQFVAALSLIAALPPQEVLGLLDHRLARLAEQRAEIRDLVDRTVASGVHPLFLVEEEYRLALLDAEAGFVRDFVARITDPEAGWGPMWATFHGRSTHQDERQEP</sequence>
<dbReference type="Proteomes" id="UP000533017">
    <property type="component" value="Unassembled WGS sequence"/>
</dbReference>